<evidence type="ECO:0008006" key="5">
    <source>
        <dbReference type="Google" id="ProtNLM"/>
    </source>
</evidence>
<dbReference type="GO" id="GO:0035658">
    <property type="term" value="C:Mon1-Ccz1 complex"/>
    <property type="evidence" value="ECO:0007669"/>
    <property type="project" value="InterPro"/>
</dbReference>
<evidence type="ECO:0000256" key="2">
    <source>
        <dbReference type="SAM" id="MobiDB-lite"/>
    </source>
</evidence>
<organism evidence="3 4">
    <name type="scientific">Pseudocohnilembus persalinus</name>
    <name type="common">Ciliate</name>
    <dbReference type="NCBI Taxonomy" id="266149"/>
    <lineage>
        <taxon>Eukaryota</taxon>
        <taxon>Sar</taxon>
        <taxon>Alveolata</taxon>
        <taxon>Ciliophora</taxon>
        <taxon>Intramacronucleata</taxon>
        <taxon>Oligohymenophorea</taxon>
        <taxon>Scuticociliatia</taxon>
        <taxon>Philasterida</taxon>
        <taxon>Pseudocohnilembidae</taxon>
        <taxon>Pseudocohnilembus</taxon>
    </lineage>
</organism>
<feature type="region of interest" description="Disordered" evidence="2">
    <location>
        <begin position="125"/>
        <end position="151"/>
    </location>
</feature>
<comment type="caution">
    <text evidence="3">The sequence shown here is derived from an EMBL/GenBank/DDBJ whole genome shotgun (WGS) entry which is preliminary data.</text>
</comment>
<dbReference type="PANTHER" id="PTHR13056">
    <property type="entry name" value="VACUOLAR FUSION PROTEIN CCZ1 HOMOLOG-RELATED"/>
    <property type="match status" value="1"/>
</dbReference>
<name>A0A0V0QM88_PSEPJ</name>
<keyword evidence="1" id="KW-0175">Coiled coil</keyword>
<dbReference type="PANTHER" id="PTHR13056:SF0">
    <property type="entry name" value="VACUOLAR FUSION PROTEIN CCZ1 HOMOLOG-RELATED"/>
    <property type="match status" value="1"/>
</dbReference>
<dbReference type="InParanoid" id="A0A0V0QM88"/>
<evidence type="ECO:0000313" key="4">
    <source>
        <dbReference type="Proteomes" id="UP000054937"/>
    </source>
</evidence>
<keyword evidence="4" id="KW-1185">Reference proteome</keyword>
<gene>
    <name evidence="3" type="ORF">PPERSA_02860</name>
</gene>
<dbReference type="OrthoDB" id="240546at2759"/>
<evidence type="ECO:0000256" key="1">
    <source>
        <dbReference type="SAM" id="Coils"/>
    </source>
</evidence>
<sequence>MSQEDTNFKENKYFVKIKQILLYDPTFFPHHLKKPEEFQIQDEKLIYYFPENENIHIKRNHVGLAEGGYDFWKKLNQDYSEYVDHLDQENMKEIEPIKGKVLEQQSQYQFNLDKQEGIQNVKFQTKNSQKLEKQELNDENKSSQKNDNKDHILDENQQSLNKDINNQNNLLSFSPQNQNLQEENDENENKDSKDSLDSQDGKFEKKQTLQRLNKIDQFMNIEQIQKEIQQEEEEKIKKQEQSNILNSNQEKQKKSVDLLQDQLENNINNNNKQDNQKQPFHLEKDIKYQVQYFDRFIHVTRELEENIWIYMVLQKKSYQGLGQKDEDGIETGRDDEFLQPYQAFDLQDQAYYPVETNKFRITNYISKESVLNICTHFYQCFQTFFGNIRPFLKDQHSKDKFNNVFSEYIRRYQILNSYDHQYMNTLNYVYKGLQYAPIQQTVFLTIQYLLNMLKAIDNKLKHFCVFFQGYFVYSTFSQKTALFLYDYYNFSGLPFELDDEKIQSKFMLIDNIQDKDIYNYGYFCNSLSYGQKTENNNSKQQEQEKDQSDNQYVQLQKVYLNLDQVTIQNSKNGQKQQQFQMNSFSKNGLHILMFYDEDVQVQKQKIQEINSVILKNMDKISQRLLEKIQILQIQEQPYTFLYYNNINFASRLSNEYTFKQITGQQRDFIKNVYEELNNNEEMDQSITKITEAWIVGIKKLDRILIVLLPSNLTLTKVQEEILKLEKKTLKTIYL</sequence>
<feature type="compositionally biased region" description="Basic and acidic residues" evidence="2">
    <location>
        <begin position="187"/>
        <end position="203"/>
    </location>
</feature>
<reference evidence="3 4" key="1">
    <citation type="journal article" date="2015" name="Sci. Rep.">
        <title>Genome of the facultative scuticociliatosis pathogen Pseudocohnilembus persalinus provides insight into its virulence through horizontal gene transfer.</title>
        <authorList>
            <person name="Xiong J."/>
            <person name="Wang G."/>
            <person name="Cheng J."/>
            <person name="Tian M."/>
            <person name="Pan X."/>
            <person name="Warren A."/>
            <person name="Jiang C."/>
            <person name="Yuan D."/>
            <person name="Miao W."/>
        </authorList>
    </citation>
    <scope>NUCLEOTIDE SEQUENCE [LARGE SCALE GENOMIC DNA]</scope>
    <source>
        <strain evidence="3">36N120E</strain>
    </source>
</reference>
<dbReference type="InterPro" id="IPR013176">
    <property type="entry name" value="Ccz1"/>
</dbReference>
<evidence type="ECO:0000313" key="3">
    <source>
        <dbReference type="EMBL" id="KRX03481.1"/>
    </source>
</evidence>
<feature type="compositionally biased region" description="Basic and acidic residues" evidence="2">
    <location>
        <begin position="129"/>
        <end position="151"/>
    </location>
</feature>
<dbReference type="EMBL" id="LDAU01000131">
    <property type="protein sequence ID" value="KRX03481.1"/>
    <property type="molecule type" value="Genomic_DNA"/>
</dbReference>
<accession>A0A0V0QM88</accession>
<feature type="coiled-coil region" evidence="1">
    <location>
        <begin position="214"/>
        <end position="276"/>
    </location>
</feature>
<dbReference type="AlphaFoldDB" id="A0A0V0QM88"/>
<dbReference type="GO" id="GO:0016192">
    <property type="term" value="P:vesicle-mediated transport"/>
    <property type="evidence" value="ECO:0007669"/>
    <property type="project" value="InterPro"/>
</dbReference>
<protein>
    <recommendedName>
        <fullName evidence="5">CCZ1/INTU/HSP4 first Longin domain-containing protein</fullName>
    </recommendedName>
</protein>
<feature type="region of interest" description="Disordered" evidence="2">
    <location>
        <begin position="179"/>
        <end position="203"/>
    </location>
</feature>
<proteinExistence type="predicted"/>
<dbReference type="Proteomes" id="UP000054937">
    <property type="component" value="Unassembled WGS sequence"/>
</dbReference>